<feature type="signal peptide" evidence="2">
    <location>
        <begin position="1"/>
        <end position="17"/>
    </location>
</feature>
<keyword evidence="2" id="KW-0732">Signal</keyword>
<evidence type="ECO:0000313" key="4">
    <source>
        <dbReference type="Proteomes" id="UP001235664"/>
    </source>
</evidence>
<accession>A0ABT9H4S8</accession>
<dbReference type="RefSeq" id="WP_305928461.1">
    <property type="nucleotide sequence ID" value="NZ_JAVAIL010000001.1"/>
</dbReference>
<dbReference type="Gene3D" id="3.10.450.50">
    <property type="match status" value="1"/>
</dbReference>
<feature type="chain" id="PRO_5046313645" description="DUF4440 domain-containing protein" evidence="2">
    <location>
        <begin position="18"/>
        <end position="255"/>
    </location>
</feature>
<dbReference type="EMBL" id="JAVAIL010000001">
    <property type="protein sequence ID" value="MDP4538320.1"/>
    <property type="molecule type" value="Genomic_DNA"/>
</dbReference>
<evidence type="ECO:0008006" key="5">
    <source>
        <dbReference type="Google" id="ProtNLM"/>
    </source>
</evidence>
<evidence type="ECO:0000256" key="2">
    <source>
        <dbReference type="SAM" id="SignalP"/>
    </source>
</evidence>
<gene>
    <name evidence="3" type="ORF">Q9K01_01585</name>
</gene>
<reference evidence="3 4" key="1">
    <citation type="submission" date="2023-08" db="EMBL/GenBank/DDBJ databases">
        <title>genomic of DY56.</title>
        <authorList>
            <person name="Wang Y."/>
        </authorList>
    </citation>
    <scope>NUCLEOTIDE SEQUENCE [LARGE SCALE GENOMIC DNA]</scope>
    <source>
        <strain evidence="3 4">DY56-A-20</strain>
    </source>
</reference>
<name>A0ABT9H4S8_9SPHN</name>
<sequence>MIRVAGLVLCLTLAACAGSPPVRYSEGFMRDVRNTANPSDVVATEIAFARAAREDGQWTAFRRFLADGGVIHGRNGVIDAAGFLATQSDPPVPVQWTPLAVWSSCDGQLAVSQGKFAEPGGSWGYYVTVWERQRDGTYRWTYDMGAPDTALTQRENRDREPQTEDESVIVVQAIPMIQGEVADCRTADAPPADPAWSDAPGAASGGGISRDGTLTWRWQQRADGRRLFAAQHWRGGQWQPALDFAVTADGRFDPQ</sequence>
<dbReference type="Proteomes" id="UP001235664">
    <property type="component" value="Unassembled WGS sequence"/>
</dbReference>
<feature type="compositionally biased region" description="Low complexity" evidence="1">
    <location>
        <begin position="187"/>
        <end position="202"/>
    </location>
</feature>
<evidence type="ECO:0000256" key="1">
    <source>
        <dbReference type="SAM" id="MobiDB-lite"/>
    </source>
</evidence>
<comment type="caution">
    <text evidence="3">The sequence shown here is derived from an EMBL/GenBank/DDBJ whole genome shotgun (WGS) entry which is preliminary data.</text>
</comment>
<feature type="region of interest" description="Disordered" evidence="1">
    <location>
        <begin position="186"/>
        <end position="211"/>
    </location>
</feature>
<proteinExistence type="predicted"/>
<evidence type="ECO:0000313" key="3">
    <source>
        <dbReference type="EMBL" id="MDP4538320.1"/>
    </source>
</evidence>
<protein>
    <recommendedName>
        <fullName evidence="5">DUF4440 domain-containing protein</fullName>
    </recommendedName>
</protein>
<organism evidence="3 4">
    <name type="scientific">Qipengyuania benthica</name>
    <dbReference type="NCBI Taxonomy" id="3067651"/>
    <lineage>
        <taxon>Bacteria</taxon>
        <taxon>Pseudomonadati</taxon>
        <taxon>Pseudomonadota</taxon>
        <taxon>Alphaproteobacteria</taxon>
        <taxon>Sphingomonadales</taxon>
        <taxon>Erythrobacteraceae</taxon>
        <taxon>Qipengyuania</taxon>
    </lineage>
</organism>
<dbReference type="PROSITE" id="PS51257">
    <property type="entry name" value="PROKAR_LIPOPROTEIN"/>
    <property type="match status" value="1"/>
</dbReference>
<keyword evidence="4" id="KW-1185">Reference proteome</keyword>